<accession>A0A6C0IBD7</accession>
<evidence type="ECO:0000313" key="2">
    <source>
        <dbReference type="EMBL" id="QHT90294.1"/>
    </source>
</evidence>
<protein>
    <submittedName>
        <fullName evidence="2">Uncharacterized protein</fullName>
    </submittedName>
</protein>
<feature type="region of interest" description="Disordered" evidence="1">
    <location>
        <begin position="23"/>
        <end position="86"/>
    </location>
</feature>
<reference evidence="2" key="1">
    <citation type="journal article" date="2020" name="Nature">
        <title>Giant virus diversity and host interactions through global metagenomics.</title>
        <authorList>
            <person name="Schulz F."/>
            <person name="Roux S."/>
            <person name="Paez-Espino D."/>
            <person name="Jungbluth S."/>
            <person name="Walsh D.A."/>
            <person name="Denef V.J."/>
            <person name="McMahon K.D."/>
            <person name="Konstantinidis K.T."/>
            <person name="Eloe-Fadrosh E.A."/>
            <person name="Kyrpides N.C."/>
            <person name="Woyke T."/>
        </authorList>
    </citation>
    <scope>NUCLEOTIDE SEQUENCE</scope>
    <source>
        <strain evidence="2">GVMAG-M-3300023184-68</strain>
    </source>
</reference>
<feature type="compositionally biased region" description="Basic residues" evidence="1">
    <location>
        <begin position="59"/>
        <end position="86"/>
    </location>
</feature>
<name>A0A6C0IBD7_9ZZZZ</name>
<dbReference type="EMBL" id="MN740153">
    <property type="protein sequence ID" value="QHT90294.1"/>
    <property type="molecule type" value="Genomic_DNA"/>
</dbReference>
<sequence>MASGTGNSSVINPVPVGTPSSLLHNYHPIGFPNSMGGNTASYASKGGYIPGIKTTNTRKGTKRGGGSKKKRARKSRRSTMSKASKK</sequence>
<organism evidence="2">
    <name type="scientific">viral metagenome</name>
    <dbReference type="NCBI Taxonomy" id="1070528"/>
    <lineage>
        <taxon>unclassified sequences</taxon>
        <taxon>metagenomes</taxon>
        <taxon>organismal metagenomes</taxon>
    </lineage>
</organism>
<dbReference type="AlphaFoldDB" id="A0A6C0IBD7"/>
<evidence type="ECO:0000256" key="1">
    <source>
        <dbReference type="SAM" id="MobiDB-lite"/>
    </source>
</evidence>
<proteinExistence type="predicted"/>